<gene>
    <name evidence="2" type="ORF">P171DRAFT_417105</name>
</gene>
<evidence type="ECO:0000313" key="2">
    <source>
        <dbReference type="EMBL" id="KAF2442161.1"/>
    </source>
</evidence>
<dbReference type="AlphaFoldDB" id="A0A9P4U9M8"/>
<feature type="region of interest" description="Disordered" evidence="1">
    <location>
        <begin position="280"/>
        <end position="338"/>
    </location>
</feature>
<evidence type="ECO:0000256" key="1">
    <source>
        <dbReference type="SAM" id="MobiDB-lite"/>
    </source>
</evidence>
<feature type="compositionally biased region" description="Acidic residues" evidence="1">
    <location>
        <begin position="104"/>
        <end position="121"/>
    </location>
</feature>
<sequence>MFKPQVFRRSFSLFRRTPTSTVVKSVSQHGNEAIRIQRVRIQKRVFTTSRLAGSAVVAVGFWKLLDWLNEEIEDEEELQQQHRRARRPPIPGEDANDKGGREITDEEEGEWEEQDDEEEEDEGLIFLPTGFSRPRPRSYYRGSDPEWQTFVRLAQDRPRVDKIRGELVTTVRDLATKNPRFTFLLGKIDPTKGSIWIEVKFPDGPPLEYERPGIQLTEDLTFRKATQMVDSLHHKKLANVLMPTAVANSVYSDMKMRLHASWLNLRKYAGFEVKQSPVQNMFKGLPPSPGMPTPTTQTPVAPSTPGAPAAADAEKQAQPPSPSLPTNPTLEKLGLTLPDPGQAPTMNLAYFRLMLMKYRKPMAIEPPRGTFLVTGLVEIIGEKAKMTLDVTAVYDPNMAKYVMLNSRARSMTKYKQQPRGGP</sequence>
<dbReference type="OrthoDB" id="5316527at2759"/>
<keyword evidence="3" id="KW-1185">Reference proteome</keyword>
<accession>A0A9P4U9M8</accession>
<name>A0A9P4U9M8_9PLEO</name>
<dbReference type="EMBL" id="MU001504">
    <property type="protein sequence ID" value="KAF2442161.1"/>
    <property type="molecule type" value="Genomic_DNA"/>
</dbReference>
<feature type="region of interest" description="Disordered" evidence="1">
    <location>
        <begin position="79"/>
        <end position="121"/>
    </location>
</feature>
<protein>
    <submittedName>
        <fullName evidence="2">Uncharacterized protein</fullName>
    </submittedName>
</protein>
<feature type="compositionally biased region" description="Low complexity" evidence="1">
    <location>
        <begin position="299"/>
        <end position="311"/>
    </location>
</feature>
<evidence type="ECO:0000313" key="3">
    <source>
        <dbReference type="Proteomes" id="UP000799764"/>
    </source>
</evidence>
<proteinExistence type="predicted"/>
<dbReference type="Proteomes" id="UP000799764">
    <property type="component" value="Unassembled WGS sequence"/>
</dbReference>
<reference evidence="2" key="1">
    <citation type="journal article" date="2020" name="Stud. Mycol.">
        <title>101 Dothideomycetes genomes: a test case for predicting lifestyles and emergence of pathogens.</title>
        <authorList>
            <person name="Haridas S."/>
            <person name="Albert R."/>
            <person name="Binder M."/>
            <person name="Bloem J."/>
            <person name="Labutti K."/>
            <person name="Salamov A."/>
            <person name="Andreopoulos B."/>
            <person name="Baker S."/>
            <person name="Barry K."/>
            <person name="Bills G."/>
            <person name="Bluhm B."/>
            <person name="Cannon C."/>
            <person name="Castanera R."/>
            <person name="Culley D."/>
            <person name="Daum C."/>
            <person name="Ezra D."/>
            <person name="Gonzalez J."/>
            <person name="Henrissat B."/>
            <person name="Kuo A."/>
            <person name="Liang C."/>
            <person name="Lipzen A."/>
            <person name="Lutzoni F."/>
            <person name="Magnuson J."/>
            <person name="Mondo S."/>
            <person name="Nolan M."/>
            <person name="Ohm R."/>
            <person name="Pangilinan J."/>
            <person name="Park H.-J."/>
            <person name="Ramirez L."/>
            <person name="Alfaro M."/>
            <person name="Sun H."/>
            <person name="Tritt A."/>
            <person name="Yoshinaga Y."/>
            <person name="Zwiers L.-H."/>
            <person name="Turgeon B."/>
            <person name="Goodwin S."/>
            <person name="Spatafora J."/>
            <person name="Crous P."/>
            <person name="Grigoriev I."/>
        </authorList>
    </citation>
    <scope>NUCLEOTIDE SEQUENCE</scope>
    <source>
        <strain evidence="2">CBS 690.94</strain>
    </source>
</reference>
<comment type="caution">
    <text evidence="2">The sequence shown here is derived from an EMBL/GenBank/DDBJ whole genome shotgun (WGS) entry which is preliminary data.</text>
</comment>
<organism evidence="2 3">
    <name type="scientific">Karstenula rhodostoma CBS 690.94</name>
    <dbReference type="NCBI Taxonomy" id="1392251"/>
    <lineage>
        <taxon>Eukaryota</taxon>
        <taxon>Fungi</taxon>
        <taxon>Dikarya</taxon>
        <taxon>Ascomycota</taxon>
        <taxon>Pezizomycotina</taxon>
        <taxon>Dothideomycetes</taxon>
        <taxon>Pleosporomycetidae</taxon>
        <taxon>Pleosporales</taxon>
        <taxon>Massarineae</taxon>
        <taxon>Didymosphaeriaceae</taxon>
        <taxon>Karstenula</taxon>
    </lineage>
</organism>